<evidence type="ECO:0000313" key="2">
    <source>
        <dbReference type="Proteomes" id="UP000030993"/>
    </source>
</evidence>
<protein>
    <submittedName>
        <fullName evidence="1">Uncharacterized protein</fullName>
    </submittedName>
</protein>
<keyword evidence="2" id="KW-1185">Reference proteome</keyword>
<comment type="caution">
    <text evidence="1">The sequence shown here is derived from an EMBL/GenBank/DDBJ whole genome shotgun (WGS) entry which is preliminary data.</text>
</comment>
<name>A0A0B2K2C9_9FIRM</name>
<dbReference type="Proteomes" id="UP000030993">
    <property type="component" value="Unassembled WGS sequence"/>
</dbReference>
<organism evidence="1 2">
    <name type="scientific">Anaerovibrio lipolyticus</name>
    <dbReference type="NCBI Taxonomy" id="82374"/>
    <lineage>
        <taxon>Bacteria</taxon>
        <taxon>Bacillati</taxon>
        <taxon>Bacillota</taxon>
        <taxon>Negativicutes</taxon>
        <taxon>Selenomonadales</taxon>
        <taxon>Selenomonadaceae</taxon>
        <taxon>Anaerovibrio</taxon>
    </lineage>
</organism>
<gene>
    <name evidence="1" type="ORF">NZ47_01810</name>
</gene>
<dbReference type="EMBL" id="JSCE01000033">
    <property type="protein sequence ID" value="KHM52931.1"/>
    <property type="molecule type" value="Genomic_DNA"/>
</dbReference>
<sequence>MNDEKLTKRLEDFDFSLLHTVRETLRNQLLFMHRRDNAMKGIMTGKMTDDELDMVAAAGNPALEKNKNIDNKNK</sequence>
<reference evidence="1 2" key="1">
    <citation type="journal article" date="2013" name="PLoS ONE">
        <title>Identification and characterization of three novel lipases belonging to families II and V from Anaerovibrio lipolyticus 5ST.</title>
        <authorList>
            <person name="Prive F."/>
            <person name="Kaderbhai N.N."/>
            <person name="Girdwood S."/>
            <person name="Worgan H.J."/>
            <person name="Pinloche E."/>
            <person name="Scollan N.D."/>
            <person name="Huws S.A."/>
            <person name="Newbold C.J."/>
        </authorList>
    </citation>
    <scope>NUCLEOTIDE SEQUENCE [LARGE SCALE GENOMIC DNA]</scope>
    <source>
        <strain evidence="1 2">5S</strain>
    </source>
</reference>
<dbReference type="eggNOG" id="ENOG502ZJ8S">
    <property type="taxonomic scope" value="Bacteria"/>
</dbReference>
<dbReference type="AlphaFoldDB" id="A0A0B2K2C9"/>
<evidence type="ECO:0000313" key="1">
    <source>
        <dbReference type="EMBL" id="KHM52931.1"/>
    </source>
</evidence>
<proteinExistence type="predicted"/>
<accession>A0A0B2K2C9</accession>
<dbReference type="STRING" id="82374.NZ47_01810"/>
<dbReference type="RefSeq" id="WP_039205994.1">
    <property type="nucleotide sequence ID" value="NZ_JSCE01000033.1"/>
</dbReference>